<dbReference type="EMBL" id="JNFF01000083">
    <property type="protein sequence ID" value="KEQ29147.1"/>
    <property type="molecule type" value="Genomic_DNA"/>
</dbReference>
<evidence type="ECO:0000256" key="1">
    <source>
        <dbReference type="ARBA" id="ARBA00022737"/>
    </source>
</evidence>
<keyword evidence="5" id="KW-1185">Reference proteome</keyword>
<dbReference type="SUPFAM" id="SSF48403">
    <property type="entry name" value="Ankyrin repeat"/>
    <property type="match status" value="1"/>
</dbReference>
<dbReference type="SMART" id="SM00248">
    <property type="entry name" value="ANK"/>
    <property type="match status" value="3"/>
</dbReference>
<keyword evidence="2 3" id="KW-0040">ANK repeat</keyword>
<dbReference type="RefSeq" id="WP_037442770.1">
    <property type="nucleotide sequence ID" value="NZ_JNFF01000083.1"/>
</dbReference>
<evidence type="ECO:0000313" key="4">
    <source>
        <dbReference type="EMBL" id="KEQ29147.1"/>
    </source>
</evidence>
<dbReference type="Pfam" id="PF13637">
    <property type="entry name" value="Ank_4"/>
    <property type="match status" value="1"/>
</dbReference>
<feature type="repeat" description="ANK" evidence="3">
    <location>
        <begin position="44"/>
        <end position="76"/>
    </location>
</feature>
<dbReference type="Gene3D" id="1.25.40.20">
    <property type="entry name" value="Ankyrin repeat-containing domain"/>
    <property type="match status" value="1"/>
</dbReference>
<reference evidence="4 5" key="1">
    <citation type="journal article" date="1992" name="Int. J. Syst. Bacteriol.">
        <title>Sphingobacterium antarcticus sp. nov. a Psychrotrophic Bacterium from the Soils of Schirmacher Oasis, Antarctica.</title>
        <authorList>
            <person name="Shivaji S."/>
            <person name="Ray M.K."/>
            <person name="Rao N.S."/>
            <person name="Saiserr L."/>
            <person name="Jagannadham M.V."/>
            <person name="Kumar G.S."/>
            <person name="Reddy G."/>
            <person name="Bhargava P.M."/>
        </authorList>
    </citation>
    <scope>NUCLEOTIDE SEQUENCE [LARGE SCALE GENOMIC DNA]</scope>
    <source>
        <strain evidence="4 5">4BY</strain>
    </source>
</reference>
<dbReference type="Pfam" id="PF12796">
    <property type="entry name" value="Ank_2"/>
    <property type="match status" value="1"/>
</dbReference>
<sequence length="149" mass="16877">MLQPETHDINKSIIRLIRASSKGDIDRVIILIQDSTLVNGKDQYQFTPLIWACRKGHLQVVKALIDAGANKEIRDLRNRTAFFHAVTFLRYEVVSFLAEKECNVNPVDIYGWTPLDFALTNHNTKVANLIKKLGASSNRNTDQVVSKID</sequence>
<gene>
    <name evidence="4" type="ORF">N180_09895</name>
</gene>
<accession>A0A081PEM4</accession>
<dbReference type="AlphaFoldDB" id="A0A081PEM4"/>
<comment type="caution">
    <text evidence="4">The sequence shown here is derived from an EMBL/GenBank/DDBJ whole genome shotgun (WGS) entry which is preliminary data.</text>
</comment>
<evidence type="ECO:0000313" key="5">
    <source>
        <dbReference type="Proteomes" id="UP000028007"/>
    </source>
</evidence>
<dbReference type="PROSITE" id="PS50297">
    <property type="entry name" value="ANK_REP_REGION"/>
    <property type="match status" value="1"/>
</dbReference>
<keyword evidence="1" id="KW-0677">Repeat</keyword>
<proteinExistence type="predicted"/>
<name>A0A081PEM4_9SPHI</name>
<organism evidence="4 5">
    <name type="scientific">Pedobacter antarcticus 4BY</name>
    <dbReference type="NCBI Taxonomy" id="1358423"/>
    <lineage>
        <taxon>Bacteria</taxon>
        <taxon>Pseudomonadati</taxon>
        <taxon>Bacteroidota</taxon>
        <taxon>Sphingobacteriia</taxon>
        <taxon>Sphingobacteriales</taxon>
        <taxon>Sphingobacteriaceae</taxon>
        <taxon>Pedobacter</taxon>
    </lineage>
</organism>
<dbReference type="OrthoDB" id="9812708at2"/>
<evidence type="ECO:0000256" key="2">
    <source>
        <dbReference type="ARBA" id="ARBA00023043"/>
    </source>
</evidence>
<dbReference type="Proteomes" id="UP000028007">
    <property type="component" value="Unassembled WGS sequence"/>
</dbReference>
<dbReference type="InterPro" id="IPR036770">
    <property type="entry name" value="Ankyrin_rpt-contain_sf"/>
</dbReference>
<evidence type="ECO:0000256" key="3">
    <source>
        <dbReference type="PROSITE-ProRule" id="PRU00023"/>
    </source>
</evidence>
<dbReference type="PANTHER" id="PTHR24171">
    <property type="entry name" value="ANKYRIN REPEAT DOMAIN-CONTAINING PROTEIN 39-RELATED"/>
    <property type="match status" value="1"/>
</dbReference>
<dbReference type="PROSITE" id="PS50088">
    <property type="entry name" value="ANK_REPEAT"/>
    <property type="match status" value="1"/>
</dbReference>
<dbReference type="InterPro" id="IPR002110">
    <property type="entry name" value="Ankyrin_rpt"/>
</dbReference>
<protein>
    <submittedName>
        <fullName evidence="4">Uncharacterized protein</fullName>
    </submittedName>
</protein>
<dbReference type="eggNOG" id="COG0666">
    <property type="taxonomic scope" value="Bacteria"/>
</dbReference>